<dbReference type="RefSeq" id="WP_231580752.1">
    <property type="nucleotide sequence ID" value="NZ_BAAAOB010000001.1"/>
</dbReference>
<evidence type="ECO:0000313" key="2">
    <source>
        <dbReference type="EMBL" id="GAA1787687.1"/>
    </source>
</evidence>
<feature type="transmembrane region" description="Helical" evidence="1">
    <location>
        <begin position="49"/>
        <end position="70"/>
    </location>
</feature>
<evidence type="ECO:0000256" key="1">
    <source>
        <dbReference type="SAM" id="Phobius"/>
    </source>
</evidence>
<feature type="transmembrane region" description="Helical" evidence="1">
    <location>
        <begin position="7"/>
        <end position="29"/>
    </location>
</feature>
<sequence length="108" mass="11692">MNRFSLIGAWVAGLLVTGLYAYAVFVQFGNLLGMQELGSRLGLGFSPLGWFWLLFGIVLPFLVLIAALLFGRRLRAWGRVLLLAAGLAVVAVAQLDVMHVVPQAGFFA</sequence>
<evidence type="ECO:0008006" key="4">
    <source>
        <dbReference type="Google" id="ProtNLM"/>
    </source>
</evidence>
<protein>
    <recommendedName>
        <fullName evidence="4">Bacitracin resistance protein</fullName>
    </recommendedName>
</protein>
<comment type="caution">
    <text evidence="2">The sequence shown here is derived from an EMBL/GenBank/DDBJ whole genome shotgun (WGS) entry which is preliminary data.</text>
</comment>
<feature type="transmembrane region" description="Helical" evidence="1">
    <location>
        <begin position="77"/>
        <end position="95"/>
    </location>
</feature>
<name>A0ABN2LGC9_9MICO</name>
<dbReference type="Proteomes" id="UP001500851">
    <property type="component" value="Unassembled WGS sequence"/>
</dbReference>
<keyword evidence="1" id="KW-0472">Membrane</keyword>
<dbReference type="EMBL" id="BAAAOB010000001">
    <property type="protein sequence ID" value="GAA1787687.1"/>
    <property type="molecule type" value="Genomic_DNA"/>
</dbReference>
<reference evidence="2 3" key="1">
    <citation type="journal article" date="2019" name="Int. J. Syst. Evol. Microbiol.">
        <title>The Global Catalogue of Microorganisms (GCM) 10K type strain sequencing project: providing services to taxonomists for standard genome sequencing and annotation.</title>
        <authorList>
            <consortium name="The Broad Institute Genomics Platform"/>
            <consortium name="The Broad Institute Genome Sequencing Center for Infectious Disease"/>
            <person name="Wu L."/>
            <person name="Ma J."/>
        </authorList>
    </citation>
    <scope>NUCLEOTIDE SEQUENCE [LARGE SCALE GENOMIC DNA]</scope>
    <source>
        <strain evidence="2 3">JCM 14736</strain>
    </source>
</reference>
<keyword evidence="3" id="KW-1185">Reference proteome</keyword>
<proteinExistence type="predicted"/>
<evidence type="ECO:0000313" key="3">
    <source>
        <dbReference type="Proteomes" id="UP001500851"/>
    </source>
</evidence>
<keyword evidence="1" id="KW-0812">Transmembrane</keyword>
<accession>A0ABN2LGC9</accession>
<keyword evidence="1" id="KW-1133">Transmembrane helix</keyword>
<organism evidence="2 3">
    <name type="scientific">Leucobacter iarius</name>
    <dbReference type="NCBI Taxonomy" id="333963"/>
    <lineage>
        <taxon>Bacteria</taxon>
        <taxon>Bacillati</taxon>
        <taxon>Actinomycetota</taxon>
        <taxon>Actinomycetes</taxon>
        <taxon>Micrococcales</taxon>
        <taxon>Microbacteriaceae</taxon>
        <taxon>Leucobacter</taxon>
    </lineage>
</organism>
<gene>
    <name evidence="2" type="ORF">GCM10009768_15910</name>
</gene>